<accession>A0ABD3G6N9</accession>
<keyword evidence="2" id="KW-1185">Reference proteome</keyword>
<evidence type="ECO:0000313" key="2">
    <source>
        <dbReference type="Proteomes" id="UP001632037"/>
    </source>
</evidence>
<reference evidence="1 2" key="1">
    <citation type="submission" date="2024-09" db="EMBL/GenBank/DDBJ databases">
        <title>Genome sequencing and assembly of Phytophthora oleae, isolate VK10A, causative agent of rot of olive drupes.</title>
        <authorList>
            <person name="Conti Taguali S."/>
            <person name="Riolo M."/>
            <person name="La Spada F."/>
            <person name="Cacciola S.O."/>
            <person name="Dionisio G."/>
        </authorList>
    </citation>
    <scope>NUCLEOTIDE SEQUENCE [LARGE SCALE GENOMIC DNA]</scope>
    <source>
        <strain evidence="1 2">VK10A</strain>
    </source>
</reference>
<proteinExistence type="predicted"/>
<dbReference type="EMBL" id="JBIMZQ010000002">
    <property type="protein sequence ID" value="KAL3673685.1"/>
    <property type="molecule type" value="Genomic_DNA"/>
</dbReference>
<protein>
    <recommendedName>
        <fullName evidence="3">F-box domain-containing protein</fullName>
    </recommendedName>
</protein>
<comment type="caution">
    <text evidence="1">The sequence shown here is derived from an EMBL/GenBank/DDBJ whole genome shotgun (WGS) entry which is preliminary data.</text>
</comment>
<organism evidence="1 2">
    <name type="scientific">Phytophthora oleae</name>
    <dbReference type="NCBI Taxonomy" id="2107226"/>
    <lineage>
        <taxon>Eukaryota</taxon>
        <taxon>Sar</taxon>
        <taxon>Stramenopiles</taxon>
        <taxon>Oomycota</taxon>
        <taxon>Peronosporomycetes</taxon>
        <taxon>Peronosporales</taxon>
        <taxon>Peronosporaceae</taxon>
        <taxon>Phytophthora</taxon>
    </lineage>
</organism>
<gene>
    <name evidence="1" type="ORF">V7S43_001383</name>
</gene>
<evidence type="ECO:0000313" key="1">
    <source>
        <dbReference type="EMBL" id="KAL3673685.1"/>
    </source>
</evidence>
<evidence type="ECO:0008006" key="3">
    <source>
        <dbReference type="Google" id="ProtNLM"/>
    </source>
</evidence>
<sequence length="210" mass="23929">MPTHLLNLDDALVAHVLSFAAARDVEAMTVASRLVALYLLPQYPQIWRVLFARQWERFNFHFDDVNEDGRNLLVDARLRALFPLECTETRIFQLLSRAIVPLPSGMDIRETKRSWGYSDTRHRIVPLNEKKSEGQHGVGIATTFAFNGKRFGKDRSVRANVPFPSSFYVAVFKQRVQGASGKEEFTLAMKASMQVRRAARDRALLGFCNI</sequence>
<dbReference type="Proteomes" id="UP001632037">
    <property type="component" value="Unassembled WGS sequence"/>
</dbReference>
<name>A0ABD3G6N9_9STRA</name>
<dbReference type="AlphaFoldDB" id="A0ABD3G6N9"/>